<keyword evidence="4" id="KW-1185">Reference proteome</keyword>
<feature type="compositionally biased region" description="Polar residues" evidence="1">
    <location>
        <begin position="244"/>
        <end position="255"/>
    </location>
</feature>
<evidence type="ECO:0000256" key="2">
    <source>
        <dbReference type="SAM" id="Phobius"/>
    </source>
</evidence>
<keyword evidence="2" id="KW-0812">Transmembrane</keyword>
<reference evidence="3 4" key="1">
    <citation type="submission" date="2018-06" db="EMBL/GenBank/DDBJ databases">
        <title>A transcriptomic atlas of mushroom development highlights an independent origin of complex multicellularity.</title>
        <authorList>
            <consortium name="DOE Joint Genome Institute"/>
            <person name="Krizsan K."/>
            <person name="Almasi E."/>
            <person name="Merenyi Z."/>
            <person name="Sahu N."/>
            <person name="Viragh M."/>
            <person name="Koszo T."/>
            <person name="Mondo S."/>
            <person name="Kiss B."/>
            <person name="Balint B."/>
            <person name="Kues U."/>
            <person name="Barry K."/>
            <person name="Hegedus J.C."/>
            <person name="Henrissat B."/>
            <person name="Johnson J."/>
            <person name="Lipzen A."/>
            <person name="Ohm R."/>
            <person name="Nagy I."/>
            <person name="Pangilinan J."/>
            <person name="Yan J."/>
            <person name="Xiong Y."/>
            <person name="Grigoriev I.V."/>
            <person name="Hibbett D.S."/>
            <person name="Nagy L.G."/>
        </authorList>
    </citation>
    <scope>NUCLEOTIDE SEQUENCE [LARGE SCALE GENOMIC DNA]</scope>
    <source>
        <strain evidence="3 4">SZMC22713</strain>
    </source>
</reference>
<evidence type="ECO:0000313" key="3">
    <source>
        <dbReference type="EMBL" id="TDL24828.1"/>
    </source>
</evidence>
<evidence type="ECO:0000313" key="4">
    <source>
        <dbReference type="Proteomes" id="UP000294933"/>
    </source>
</evidence>
<protein>
    <submittedName>
        <fullName evidence="3">Uncharacterized protein</fullName>
    </submittedName>
</protein>
<name>A0A4Y7QC69_9AGAM</name>
<dbReference type="OrthoDB" id="2999363at2759"/>
<dbReference type="VEuPathDB" id="FungiDB:BD410DRAFT_826787"/>
<organism evidence="3 4">
    <name type="scientific">Rickenella mellea</name>
    <dbReference type="NCBI Taxonomy" id="50990"/>
    <lineage>
        <taxon>Eukaryota</taxon>
        <taxon>Fungi</taxon>
        <taxon>Dikarya</taxon>
        <taxon>Basidiomycota</taxon>
        <taxon>Agaricomycotina</taxon>
        <taxon>Agaricomycetes</taxon>
        <taxon>Hymenochaetales</taxon>
        <taxon>Rickenellaceae</taxon>
        <taxon>Rickenella</taxon>
    </lineage>
</organism>
<dbReference type="EMBL" id="ML170165">
    <property type="protein sequence ID" value="TDL24828.1"/>
    <property type="molecule type" value="Genomic_DNA"/>
</dbReference>
<feature type="region of interest" description="Disordered" evidence="1">
    <location>
        <begin position="185"/>
        <end position="210"/>
    </location>
</feature>
<keyword evidence="2" id="KW-1133">Transmembrane helix</keyword>
<feature type="region of interest" description="Disordered" evidence="1">
    <location>
        <begin position="244"/>
        <end position="296"/>
    </location>
</feature>
<accession>A0A4Y7QC69</accession>
<feature type="compositionally biased region" description="Basic and acidic residues" evidence="1">
    <location>
        <begin position="188"/>
        <end position="198"/>
    </location>
</feature>
<proteinExistence type="predicted"/>
<keyword evidence="2" id="KW-0472">Membrane</keyword>
<feature type="transmembrane region" description="Helical" evidence="2">
    <location>
        <begin position="27"/>
        <end position="45"/>
    </location>
</feature>
<dbReference type="Proteomes" id="UP000294933">
    <property type="component" value="Unassembled WGS sequence"/>
</dbReference>
<sequence length="1375" mass="153221">MVCTRVNFNALFTDGFSSTTLTAANLLQLYQMLMNALLLMILTNLRPLNRVDYLRNERAMLFYLMTRRVSMLRTEYDLDSATTTAGRIAHNKQSIIIDSDDEPHCNTSKTLATNPAPQQRHSIADYFGKPVQPIASSSKLTKNATNHVAKKIKRTETNSNDIIDLTNSDNDIVIPNKKRVTLISNDDLGDHHGDDTPLKKTKLSKNNNDSANHNAGFINISTVETAFGASSSKVTLEMSNQSVFERDASTNNSLGEETGPKQPVERRKKKIPQTQGTRDRANQKRVAARQDPAHQKKVAEQLAAKLVESSGMDATVLANMFKQRVAHQTAILSATSMPSPTSPIAIVKSIVAAARREEQLDGIPANSPVWRHLKPVAHFMVDCTRNPFSFDVASYVSSGVLTQQKRALSQRRAEYYVRIVPFSSTADLRSAIVDYIMAFPADLPMAVVWLCRLGMSPCDAKAVVASSLQRVGWGDAANILMDLLDDNVLHSLNLGIPEDTIVHMPYVGYSIAGDPESRLDSDTNGGLHRRFINFCATTNTKAATYRFKMLDLAVEGPLAVRTDRRVGDVEACLIHCFALNTLNSARGGFMPHFTPRPDHRLIVDAALRAAGPATFLQSVSAALSKKVSALVDDEVDSWQGTSSSVETIHDNAIADIKKTSASVARQTNGEVVMVTLMKDITKEAHTGSVGGVYDATAGRGLRLHRHIVSLIYPEVPEHGDLGVEQIAQWFGPRLSFWRVILEHIWWMWSALFLFRYLFVLRPLLIVTHSSQMARLIRENTLPKVSKAFLDEQDEHARIDFLDGRSRGAQDLENAFTYDTSVSDKKSLKEYSTSEYIACIAVLSIIRYGSRHGDIAINVPSRHPGSIKYDPTFEVLRTTLQFLTQAVIEVTRIIIAKAQMEDPFQRVKGQDWNWMEARMAEAEQIISESGLRQAVDKVKICLHALESTIVRLRSAASNLKKRENGDAALRPTSKTNTAGKKPYQRSAATFLTAPSGKEREEQFAKLHQDELELQRGGNSTRFIPFGMSLHDRSFKTWFFELADGTDVVRAVNALGKSVEAQKKVQANFANVDHAREVKDQKQHLNSRTQELASRPKLLASAAQNLSNPIWMRTFSNKTPEKWHEYDGNLLAESWRYAVCLICGDIVIGETKNSKHYCNNGTKYVVKTDNFPGLKRLLYAHDSFLSPTLVEIGGADLLAVGLKQVNVRKFLTSHYSAHLPNSLSSLDPSLSTYVACSASFNFTLACCLDLSIPHFSTCPNPLTSHYLAIPWRQHTLEMVVNVLSGQDPSPICNTNCTFGTVFVTKVLRDTDKTCNHSCPLKTSNKRYCGTTEQTRVNTFFDLPVHYCRRIIYHTRLQSSRRGEVGWKDGGMDVKWEV</sequence>
<evidence type="ECO:0000256" key="1">
    <source>
        <dbReference type="SAM" id="MobiDB-lite"/>
    </source>
</evidence>
<dbReference type="STRING" id="50990.A0A4Y7QC69"/>
<gene>
    <name evidence="3" type="ORF">BD410DRAFT_826787</name>
</gene>